<accession>A0A078GEP0</accession>
<keyword evidence="3" id="KW-1185">Reference proteome</keyword>
<name>A0A078GEP0_BRANA</name>
<keyword evidence="1" id="KW-0812">Transmembrane</keyword>
<evidence type="ECO:0000313" key="2">
    <source>
        <dbReference type="EMBL" id="CDY23799.1"/>
    </source>
</evidence>
<evidence type="ECO:0000256" key="1">
    <source>
        <dbReference type="SAM" id="Phobius"/>
    </source>
</evidence>
<dbReference type="Proteomes" id="UP000028999">
    <property type="component" value="Unassembled WGS sequence"/>
</dbReference>
<organism evidence="2 3">
    <name type="scientific">Brassica napus</name>
    <name type="common">Rape</name>
    <dbReference type="NCBI Taxonomy" id="3708"/>
    <lineage>
        <taxon>Eukaryota</taxon>
        <taxon>Viridiplantae</taxon>
        <taxon>Streptophyta</taxon>
        <taxon>Embryophyta</taxon>
        <taxon>Tracheophyta</taxon>
        <taxon>Spermatophyta</taxon>
        <taxon>Magnoliopsida</taxon>
        <taxon>eudicotyledons</taxon>
        <taxon>Gunneridae</taxon>
        <taxon>Pentapetalae</taxon>
        <taxon>rosids</taxon>
        <taxon>malvids</taxon>
        <taxon>Brassicales</taxon>
        <taxon>Brassicaceae</taxon>
        <taxon>Brassiceae</taxon>
        <taxon>Brassica</taxon>
    </lineage>
</organism>
<dbReference type="AlphaFoldDB" id="A0A078GEP0"/>
<reference evidence="2 3" key="1">
    <citation type="journal article" date="2014" name="Science">
        <title>Plant genetics. Early allopolyploid evolution in the post-Neolithic Brassica napus oilseed genome.</title>
        <authorList>
            <person name="Chalhoub B."/>
            <person name="Denoeud F."/>
            <person name="Liu S."/>
            <person name="Parkin I.A."/>
            <person name="Tang H."/>
            <person name="Wang X."/>
            <person name="Chiquet J."/>
            <person name="Belcram H."/>
            <person name="Tong C."/>
            <person name="Samans B."/>
            <person name="Correa M."/>
            <person name="Da Silva C."/>
            <person name="Just J."/>
            <person name="Falentin C."/>
            <person name="Koh C.S."/>
            <person name="Le Clainche I."/>
            <person name="Bernard M."/>
            <person name="Bento P."/>
            <person name="Noel B."/>
            <person name="Labadie K."/>
            <person name="Alberti A."/>
            <person name="Charles M."/>
            <person name="Arnaud D."/>
            <person name="Guo H."/>
            <person name="Daviaud C."/>
            <person name="Alamery S."/>
            <person name="Jabbari K."/>
            <person name="Zhao M."/>
            <person name="Edger P.P."/>
            <person name="Chelaifa H."/>
            <person name="Tack D."/>
            <person name="Lassalle G."/>
            <person name="Mestiri I."/>
            <person name="Schnel N."/>
            <person name="Le Paslier M.C."/>
            <person name="Fan G."/>
            <person name="Renault V."/>
            <person name="Bayer P.E."/>
            <person name="Golicz A.A."/>
            <person name="Manoli S."/>
            <person name="Lee T.H."/>
            <person name="Thi V.H."/>
            <person name="Chalabi S."/>
            <person name="Hu Q."/>
            <person name="Fan C."/>
            <person name="Tollenaere R."/>
            <person name="Lu Y."/>
            <person name="Battail C."/>
            <person name="Shen J."/>
            <person name="Sidebottom C.H."/>
            <person name="Wang X."/>
            <person name="Canaguier A."/>
            <person name="Chauveau A."/>
            <person name="Berard A."/>
            <person name="Deniot G."/>
            <person name="Guan M."/>
            <person name="Liu Z."/>
            <person name="Sun F."/>
            <person name="Lim Y.P."/>
            <person name="Lyons E."/>
            <person name="Town C.D."/>
            <person name="Bancroft I."/>
            <person name="Wang X."/>
            <person name="Meng J."/>
            <person name="Ma J."/>
            <person name="Pires J.C."/>
            <person name="King G.J."/>
            <person name="Brunel D."/>
            <person name="Delourme R."/>
            <person name="Renard M."/>
            <person name="Aury J.M."/>
            <person name="Adams K.L."/>
            <person name="Batley J."/>
            <person name="Snowdon R.J."/>
            <person name="Tost J."/>
            <person name="Edwards D."/>
            <person name="Zhou Y."/>
            <person name="Hua W."/>
            <person name="Sharpe A.G."/>
            <person name="Paterson A.H."/>
            <person name="Guan C."/>
            <person name="Wincker P."/>
        </authorList>
    </citation>
    <scope>NUCLEOTIDE SEQUENCE [LARGE SCALE GENOMIC DNA]</scope>
    <source>
        <strain evidence="3">cv. Darmor-bzh</strain>
    </source>
</reference>
<evidence type="ECO:0000313" key="3">
    <source>
        <dbReference type="Proteomes" id="UP000028999"/>
    </source>
</evidence>
<feature type="transmembrane region" description="Helical" evidence="1">
    <location>
        <begin position="58"/>
        <end position="76"/>
    </location>
</feature>
<keyword evidence="1" id="KW-1133">Transmembrane helix</keyword>
<gene>
    <name evidence="2" type="primary">BnaA01g21500D</name>
    <name evidence="2" type="ORF">GSBRNA2T00024194001</name>
</gene>
<proteinExistence type="predicted"/>
<keyword evidence="1" id="KW-0472">Membrane</keyword>
<protein>
    <submittedName>
        <fullName evidence="2">BnaA01g21500D protein</fullName>
    </submittedName>
</protein>
<dbReference type="PaxDb" id="3708-A0A078GEP0"/>
<dbReference type="EMBL" id="LK032149">
    <property type="protein sequence ID" value="CDY23799.1"/>
    <property type="molecule type" value="Genomic_DNA"/>
</dbReference>
<dbReference type="Gramene" id="CDY23799">
    <property type="protein sequence ID" value="CDY23799"/>
    <property type="gene ID" value="GSBRNA2T00024194001"/>
</dbReference>
<dbReference type="STRING" id="3708.A0A078GEP0"/>
<sequence>MDVELEYVKTNDQVDDIFTNFSFKQADPSPASFGTQANALLRKNLTYQRKHIWTNVRLILVPLFLCLITLAIQHVLDALMKGVSDMTGDCKSNADLSGGICPIPKPPMLPAMLQIPQHELRSVKTDFLPYKDLPEKSCRGTMGGSCPVTILMTGDKQPLGKAISTNIFATSFAVNSSDLLPTLANNILSLHSFHILFFYFRVHQ</sequence>